<evidence type="ECO:0000259" key="1">
    <source>
        <dbReference type="Pfam" id="PF20103"/>
    </source>
</evidence>
<evidence type="ECO:0000259" key="2">
    <source>
        <dbReference type="Pfam" id="PF25148"/>
    </source>
</evidence>
<dbReference type="InterPro" id="IPR056727">
    <property type="entry name" value="DUF7825"/>
</dbReference>
<name>A0A1M5L3N0_9SPHI</name>
<organism evidence="4 5">
    <name type="scientific">Pedobacter caeni</name>
    <dbReference type="NCBI Taxonomy" id="288992"/>
    <lineage>
        <taxon>Bacteria</taxon>
        <taxon>Pseudomonadati</taxon>
        <taxon>Bacteroidota</taxon>
        <taxon>Sphingobacteriia</taxon>
        <taxon>Sphingobacteriales</taxon>
        <taxon>Sphingobacteriaceae</taxon>
        <taxon>Pedobacter</taxon>
    </lineage>
</organism>
<evidence type="ECO:0000259" key="3">
    <source>
        <dbReference type="Pfam" id="PF25149"/>
    </source>
</evidence>
<dbReference type="AlphaFoldDB" id="A0A1M5L3N0"/>
<reference evidence="5" key="1">
    <citation type="submission" date="2016-11" db="EMBL/GenBank/DDBJ databases">
        <authorList>
            <person name="Varghese N."/>
            <person name="Submissions S."/>
        </authorList>
    </citation>
    <scope>NUCLEOTIDE SEQUENCE [LARGE SCALE GENOMIC DNA]</scope>
    <source>
        <strain evidence="5">DSM 16990</strain>
    </source>
</reference>
<dbReference type="STRING" id="288992.SAMN04488522_106199"/>
<dbReference type="OrthoDB" id="6629398at2"/>
<feature type="domain" description="DUF7825" evidence="3">
    <location>
        <begin position="697"/>
        <end position="941"/>
    </location>
</feature>
<dbReference type="InterPro" id="IPR045472">
    <property type="entry name" value="DUF6493"/>
</dbReference>
<accession>A0A1M5L3N0</accession>
<dbReference type="EMBL" id="FQUQ01000006">
    <property type="protein sequence ID" value="SHG59611.1"/>
    <property type="molecule type" value="Genomic_DNA"/>
</dbReference>
<dbReference type="InterPro" id="IPR056726">
    <property type="entry name" value="DUF7824"/>
</dbReference>
<keyword evidence="5" id="KW-1185">Reference proteome</keyword>
<dbReference type="RefSeq" id="WP_073236256.1">
    <property type="nucleotide sequence ID" value="NZ_FQUQ01000006.1"/>
</dbReference>
<proteinExistence type="predicted"/>
<protein>
    <recommendedName>
        <fullName evidence="6">D-tyrosyl-tRNA(Tyr) deacylase</fullName>
    </recommendedName>
</protein>
<evidence type="ECO:0000313" key="5">
    <source>
        <dbReference type="Proteomes" id="UP000184287"/>
    </source>
</evidence>
<feature type="domain" description="DUF7824" evidence="2">
    <location>
        <begin position="420"/>
        <end position="660"/>
    </location>
</feature>
<dbReference type="Pfam" id="PF20103">
    <property type="entry name" value="DUF6493"/>
    <property type="match status" value="1"/>
</dbReference>
<evidence type="ECO:0000313" key="4">
    <source>
        <dbReference type="EMBL" id="SHG59611.1"/>
    </source>
</evidence>
<feature type="domain" description="DUF6493" evidence="1">
    <location>
        <begin position="2"/>
        <end position="313"/>
    </location>
</feature>
<gene>
    <name evidence="4" type="ORF">SAMN04488522_106199</name>
</gene>
<dbReference type="Pfam" id="PF25148">
    <property type="entry name" value="DUF7824"/>
    <property type="match status" value="1"/>
</dbReference>
<dbReference type="Pfam" id="PF25149">
    <property type="entry name" value="DUF7825"/>
    <property type="match status" value="1"/>
</dbReference>
<evidence type="ECO:0008006" key="6">
    <source>
        <dbReference type="Google" id="ProtNLM"/>
    </source>
</evidence>
<dbReference type="Proteomes" id="UP000184287">
    <property type="component" value="Unassembled WGS sequence"/>
</dbReference>
<sequence length="944" mass="108398">MIEEYLNILEKGSKDLLIPFLKSLTEKERHSLVPTIKKEERRLDKYEFRGHGKYSRLATEEQLWILAVSTFTCFGSSDAKKLQGWTWRAYQEMDEILDWHCPPWFSSFIHGLKEEEFLPVPYQYVLNWQEKGYLSASPELLAAILPMAIYLPDEKITGYFNFLPEELEKNPITLREHIWYLFEYPGTVNRVERFLNVSPGEKEHEKWMGAFRRLTESGQLDRMRVLKACLLTVNRNFNKTLSGWFIDLFLSLNPVEEELMQLQDELFSALYSVQSKAVGVVLALFKKLYAHPDFRTDDFIAQLATLFSSELKSVAKTALSIAEKIAESTVAKRKDICVQAMPVFLTKDEAMQLQAAKLIRKYGDLESEELKEAVLPYTDAILMSVKPLLQPWLRVVEPGFPDSPDQLEEGDPMQFRLIRAENRIPELKNIEDLIFLAGQAMENNEPYHFDLLPAAILQFDQQITGETIAQLEPAFQRAYKVNSQWSSGLGLFDRLLAAFLTSYSAYLTLKFPESAAGLKRLRLQHANDLLDLDSWGRKLDIRLFDPFKMIFDAVLEQIKKGTSIPLLSTATHSPSYVDPKILVQRFKAYQEAGIEPHTMDVQLAMQRCALDETEEALKLAKSELTGEYRALMTYFLDQKAFSTGEILHANWWLTATMLNKGGQIPEVLSIKADQEVLQTVVKGKFDWKAYLKEYLAYGEFDAKTGKSERYKAWSPEILVKYPVHASKKREQYLFVEYFFEKEFQQSWETDIPRLIFAFPNHPDLMLSSRINLHLNLSGADGDHLRAANKMLMSLRELNGELSPLGYLTIAAGMLHSDKTIRGLAAELWFERVEERRMISAETGRILGLLERIEWAPLKRLTDLMTTNMMGLSTAHNMALEEMIVALLSQLETEPVKNLKKLLEIYHELIALNGSAVDLDKIPQLSTWNITGSLKKVVGELLSRN</sequence>